<evidence type="ECO:0000313" key="2">
    <source>
        <dbReference type="Proteomes" id="UP001259803"/>
    </source>
</evidence>
<evidence type="ECO:0000313" key="1">
    <source>
        <dbReference type="EMBL" id="MDT0577186.1"/>
    </source>
</evidence>
<comment type="caution">
    <text evidence="1">The sequence shown here is derived from an EMBL/GenBank/DDBJ whole genome shotgun (WGS) entry which is preliminary data.</text>
</comment>
<dbReference type="RefSeq" id="WP_311341761.1">
    <property type="nucleotide sequence ID" value="NZ_JAVRHS010000027.1"/>
</dbReference>
<proteinExistence type="predicted"/>
<dbReference type="EMBL" id="JAVRHS010000027">
    <property type="protein sequence ID" value="MDT0577186.1"/>
    <property type="molecule type" value="Genomic_DNA"/>
</dbReference>
<sequence>MVSVALQYATAPGKNATCQALVSVKLAAGAVPLMLSLRVAPAGKLDGQCHAHGQGRRACALAGVPDQALDRERGVTAAGVRSAVCWPLPVTGQLQAN</sequence>
<keyword evidence="2" id="KW-1185">Reference proteome</keyword>
<name>A0ABU2ZLE1_9SPHN</name>
<dbReference type="Proteomes" id="UP001259803">
    <property type="component" value="Unassembled WGS sequence"/>
</dbReference>
<reference evidence="1 2" key="1">
    <citation type="submission" date="2023-09" db="EMBL/GenBank/DDBJ databases">
        <authorList>
            <person name="Rey-Velasco X."/>
        </authorList>
    </citation>
    <scope>NUCLEOTIDE SEQUENCE [LARGE SCALE GENOMIC DNA]</scope>
    <source>
        <strain evidence="1 2">F390</strain>
    </source>
</reference>
<protein>
    <submittedName>
        <fullName evidence="1">Uncharacterized protein</fullName>
    </submittedName>
</protein>
<accession>A0ABU2ZLE1</accession>
<organism evidence="1 2">
    <name type="scientific">Croceicoccus esteveae</name>
    <dbReference type="NCBI Taxonomy" id="3075597"/>
    <lineage>
        <taxon>Bacteria</taxon>
        <taxon>Pseudomonadati</taxon>
        <taxon>Pseudomonadota</taxon>
        <taxon>Alphaproteobacteria</taxon>
        <taxon>Sphingomonadales</taxon>
        <taxon>Erythrobacteraceae</taxon>
        <taxon>Croceicoccus</taxon>
    </lineage>
</organism>
<gene>
    <name evidence="1" type="ORF">RM533_13580</name>
</gene>